<sequence length="129" mass="14050">MSSTELKKGWSGNTVYPVSAPPLQLVAIVGIVVFLLWTSSYMNYKASMQTATANTNLLVLILPVLLLLIALYGRLAVPVKHYSNNEDEPSSSPIGLAAMASLVLVLIYHQPHLIFVVAILFLYTYVLSG</sequence>
<dbReference type="PANTHER" id="PTHR33306">
    <property type="entry name" value="EXPRESSED PROTEIN-RELATED-RELATED"/>
    <property type="match status" value="1"/>
</dbReference>
<keyword evidence="1" id="KW-1133">Transmembrane helix</keyword>
<dbReference type="PANTHER" id="PTHR33306:SF41">
    <property type="entry name" value="PROTEIN, PUTATIVE-RELATED"/>
    <property type="match status" value="1"/>
</dbReference>
<gene>
    <name evidence="2" type="ORF">PIB30_006334</name>
</gene>
<evidence type="ECO:0000256" key="1">
    <source>
        <dbReference type="SAM" id="Phobius"/>
    </source>
</evidence>
<comment type="caution">
    <text evidence="2">The sequence shown here is derived from an EMBL/GenBank/DDBJ whole genome shotgun (WGS) entry which is preliminary data.</text>
</comment>
<accession>A0ABU6R377</accession>
<keyword evidence="1" id="KW-0812">Transmembrane</keyword>
<dbReference type="EMBL" id="JASCZI010030221">
    <property type="protein sequence ID" value="MED6118839.1"/>
    <property type="molecule type" value="Genomic_DNA"/>
</dbReference>
<protein>
    <submittedName>
        <fullName evidence="2">Uncharacterized protein</fullName>
    </submittedName>
</protein>
<evidence type="ECO:0000313" key="2">
    <source>
        <dbReference type="EMBL" id="MED6118839.1"/>
    </source>
</evidence>
<name>A0ABU6R377_9FABA</name>
<dbReference type="Proteomes" id="UP001341840">
    <property type="component" value="Unassembled WGS sequence"/>
</dbReference>
<proteinExistence type="predicted"/>
<keyword evidence="3" id="KW-1185">Reference proteome</keyword>
<feature type="transmembrane region" description="Helical" evidence="1">
    <location>
        <begin position="97"/>
        <end position="126"/>
    </location>
</feature>
<feature type="transmembrane region" description="Helical" evidence="1">
    <location>
        <begin position="20"/>
        <end position="37"/>
    </location>
</feature>
<evidence type="ECO:0000313" key="3">
    <source>
        <dbReference type="Proteomes" id="UP001341840"/>
    </source>
</evidence>
<keyword evidence="1" id="KW-0472">Membrane</keyword>
<organism evidence="2 3">
    <name type="scientific">Stylosanthes scabra</name>
    <dbReference type="NCBI Taxonomy" id="79078"/>
    <lineage>
        <taxon>Eukaryota</taxon>
        <taxon>Viridiplantae</taxon>
        <taxon>Streptophyta</taxon>
        <taxon>Embryophyta</taxon>
        <taxon>Tracheophyta</taxon>
        <taxon>Spermatophyta</taxon>
        <taxon>Magnoliopsida</taxon>
        <taxon>eudicotyledons</taxon>
        <taxon>Gunneridae</taxon>
        <taxon>Pentapetalae</taxon>
        <taxon>rosids</taxon>
        <taxon>fabids</taxon>
        <taxon>Fabales</taxon>
        <taxon>Fabaceae</taxon>
        <taxon>Papilionoideae</taxon>
        <taxon>50 kb inversion clade</taxon>
        <taxon>dalbergioids sensu lato</taxon>
        <taxon>Dalbergieae</taxon>
        <taxon>Pterocarpus clade</taxon>
        <taxon>Stylosanthes</taxon>
    </lineage>
</organism>
<feature type="transmembrane region" description="Helical" evidence="1">
    <location>
        <begin position="57"/>
        <end position="77"/>
    </location>
</feature>
<reference evidence="2 3" key="1">
    <citation type="journal article" date="2023" name="Plants (Basel)">
        <title>Bridging the Gap: Combining Genomics and Transcriptomics Approaches to Understand Stylosanthes scabra, an Orphan Legume from the Brazilian Caatinga.</title>
        <authorList>
            <person name="Ferreira-Neto J.R.C."/>
            <person name="da Silva M.D."/>
            <person name="Binneck E."/>
            <person name="de Melo N.F."/>
            <person name="da Silva R.H."/>
            <person name="de Melo A.L.T.M."/>
            <person name="Pandolfi V."/>
            <person name="Bustamante F.O."/>
            <person name="Brasileiro-Vidal A.C."/>
            <person name="Benko-Iseppon A.M."/>
        </authorList>
    </citation>
    <scope>NUCLEOTIDE SEQUENCE [LARGE SCALE GENOMIC DNA]</scope>
    <source>
        <tissue evidence="2">Leaves</tissue>
    </source>
</reference>